<evidence type="ECO:0000313" key="3">
    <source>
        <dbReference type="Proteomes" id="UP001176941"/>
    </source>
</evidence>
<evidence type="ECO:0000256" key="1">
    <source>
        <dbReference type="SAM" id="MobiDB-lite"/>
    </source>
</evidence>
<dbReference type="EMBL" id="CATKSN020000176">
    <property type="protein sequence ID" value="CAI9149200.1"/>
    <property type="molecule type" value="Genomic_DNA"/>
</dbReference>
<sequence>MMCEGPGADTADHPGRFSGGDSLSTSRARPHAVTTSHDRQDWQTCGRKRVSLLSQNDTWCGGSVAMLLSCHKKWGKRSGVLSGGASDGLTVDSTSRHMHVRPVLCLGAWRRVVTAAPNQLAQNQPWIVGVLADVSDARRTDGDSTEPSDCSRLW</sequence>
<comment type="caution">
    <text evidence="2">The sequence shown here is derived from an EMBL/GenBank/DDBJ whole genome shotgun (WGS) entry which is preliminary data.</text>
</comment>
<feature type="region of interest" description="Disordered" evidence="1">
    <location>
        <begin position="1"/>
        <end position="40"/>
    </location>
</feature>
<organism evidence="2 3">
    <name type="scientific">Rangifer tarandus platyrhynchus</name>
    <name type="common">Svalbard reindeer</name>
    <dbReference type="NCBI Taxonomy" id="3082113"/>
    <lineage>
        <taxon>Eukaryota</taxon>
        <taxon>Metazoa</taxon>
        <taxon>Chordata</taxon>
        <taxon>Craniata</taxon>
        <taxon>Vertebrata</taxon>
        <taxon>Euteleostomi</taxon>
        <taxon>Mammalia</taxon>
        <taxon>Eutheria</taxon>
        <taxon>Laurasiatheria</taxon>
        <taxon>Artiodactyla</taxon>
        <taxon>Ruminantia</taxon>
        <taxon>Pecora</taxon>
        <taxon>Cervidae</taxon>
        <taxon>Odocoileinae</taxon>
        <taxon>Rangifer</taxon>
    </lineage>
</organism>
<reference evidence="2" key="1">
    <citation type="submission" date="2023-04" db="EMBL/GenBank/DDBJ databases">
        <authorList>
            <consortium name="ELIXIR-Norway"/>
        </authorList>
    </citation>
    <scope>NUCLEOTIDE SEQUENCE [LARGE SCALE GENOMIC DNA]</scope>
</reference>
<keyword evidence="3" id="KW-1185">Reference proteome</keyword>
<gene>
    <name evidence="2" type="ORF">MRATA1EN1_LOCUS30818</name>
</gene>
<accession>A0ABN8XIH8</accession>
<evidence type="ECO:0000313" key="2">
    <source>
        <dbReference type="EMBL" id="CAI9149200.1"/>
    </source>
</evidence>
<name>A0ABN8XIH8_RANTA</name>
<dbReference type="Proteomes" id="UP001176941">
    <property type="component" value="Unassembled WGS sequence"/>
</dbReference>
<protein>
    <submittedName>
        <fullName evidence="2">Uncharacterized protein</fullName>
    </submittedName>
</protein>
<proteinExistence type="predicted"/>